<organism evidence="2 3">
    <name type="scientific">Trichinella nativa</name>
    <dbReference type="NCBI Taxonomy" id="6335"/>
    <lineage>
        <taxon>Eukaryota</taxon>
        <taxon>Metazoa</taxon>
        <taxon>Ecdysozoa</taxon>
        <taxon>Nematoda</taxon>
        <taxon>Enoplea</taxon>
        <taxon>Dorylaimia</taxon>
        <taxon>Trichinellida</taxon>
        <taxon>Trichinellidae</taxon>
        <taxon>Trichinella</taxon>
    </lineage>
</organism>
<keyword evidence="1" id="KW-0472">Membrane</keyword>
<protein>
    <submittedName>
        <fullName evidence="2">Uncharacterized protein</fullName>
    </submittedName>
</protein>
<evidence type="ECO:0000256" key="1">
    <source>
        <dbReference type="SAM" id="Phobius"/>
    </source>
</evidence>
<name>A0A1Y3EQ72_9BILA</name>
<accession>A0A1Y3EQ72</accession>
<dbReference type="Proteomes" id="UP000243006">
    <property type="component" value="Unassembled WGS sequence"/>
</dbReference>
<keyword evidence="1" id="KW-0812">Transmembrane</keyword>
<feature type="transmembrane region" description="Helical" evidence="1">
    <location>
        <begin position="22"/>
        <end position="42"/>
    </location>
</feature>
<dbReference type="AlphaFoldDB" id="A0A1Y3EQ72"/>
<sequence length="111" mass="12351">MHVVTGTVIICRLETTSTEMNILIVVIASWMMLVAIVCAVNLKHFLTPITLKNMFTGHGQSNCADRKSNGWRMVAYVTVLQTHDMSCPLENPSRSVIKYNLIALNFNTGLP</sequence>
<gene>
    <name evidence="2" type="ORF">D917_07347</name>
</gene>
<keyword evidence="1" id="KW-1133">Transmembrane helix</keyword>
<comment type="caution">
    <text evidence="2">The sequence shown here is derived from an EMBL/GenBank/DDBJ whole genome shotgun (WGS) entry which is preliminary data.</text>
</comment>
<proteinExistence type="predicted"/>
<evidence type="ECO:0000313" key="2">
    <source>
        <dbReference type="EMBL" id="OUC46910.1"/>
    </source>
</evidence>
<evidence type="ECO:0000313" key="3">
    <source>
        <dbReference type="Proteomes" id="UP000243006"/>
    </source>
</evidence>
<reference evidence="2 3" key="1">
    <citation type="submission" date="2015-04" db="EMBL/GenBank/DDBJ databases">
        <title>Draft genome of the roundworm Trichinella nativa.</title>
        <authorList>
            <person name="Mitreva M."/>
        </authorList>
    </citation>
    <scope>NUCLEOTIDE SEQUENCE [LARGE SCALE GENOMIC DNA]</scope>
    <source>
        <strain evidence="2 3">ISS45</strain>
    </source>
</reference>
<dbReference type="EMBL" id="LVZM01005578">
    <property type="protein sequence ID" value="OUC46910.1"/>
    <property type="molecule type" value="Genomic_DNA"/>
</dbReference>